<gene>
    <name evidence="1" type="ORF">OG477_09205</name>
</gene>
<protein>
    <submittedName>
        <fullName evidence="1">Uncharacterized protein</fullName>
    </submittedName>
</protein>
<dbReference type="AlphaFoldDB" id="A0AAU1IFC1"/>
<sequence>MIGTERTAEIREAYPAMRPLAHTEIVVVVDPYTLACAIAHLEVG</sequence>
<organism evidence="1">
    <name type="scientific">Streptomyces sp. NBC_00180</name>
    <dbReference type="NCBI Taxonomy" id="2903632"/>
    <lineage>
        <taxon>Bacteria</taxon>
        <taxon>Bacillati</taxon>
        <taxon>Actinomycetota</taxon>
        <taxon>Actinomycetes</taxon>
        <taxon>Kitasatosporales</taxon>
        <taxon>Streptomycetaceae</taxon>
        <taxon>Streptomyces</taxon>
    </lineage>
</organism>
<evidence type="ECO:0000313" key="1">
    <source>
        <dbReference type="EMBL" id="WTP92450.1"/>
    </source>
</evidence>
<reference evidence="1" key="1">
    <citation type="submission" date="2022-10" db="EMBL/GenBank/DDBJ databases">
        <title>The complete genomes of actinobacterial strains from the NBC collection.</title>
        <authorList>
            <person name="Joergensen T.S."/>
            <person name="Alvarez Arevalo M."/>
            <person name="Sterndorff E.B."/>
            <person name="Faurdal D."/>
            <person name="Vuksanovic O."/>
            <person name="Mourched A.-S."/>
            <person name="Charusanti P."/>
            <person name="Shaw S."/>
            <person name="Blin K."/>
            <person name="Weber T."/>
        </authorList>
    </citation>
    <scope>NUCLEOTIDE SEQUENCE</scope>
    <source>
        <strain evidence="1">NBC 00180</strain>
    </source>
</reference>
<accession>A0AAU1IFC1</accession>
<proteinExistence type="predicted"/>
<name>A0AAU1IFC1_9ACTN</name>
<dbReference type="EMBL" id="CP108140">
    <property type="protein sequence ID" value="WTP92450.1"/>
    <property type="molecule type" value="Genomic_DNA"/>
</dbReference>